<sequence>MIAHELRALLCVWTAEEIPVLLTKGFAMAEFEYPEASQRYYGDVDVVLPDDPAIVTRAVHLALAHGWRTDEHYADPGRWTHETAHLFSPSGHVRLDVHRFVISWTSGPQRHIRQITRSVWQESAVQEWRGLPVRRPSPVDQAVVTLILARTWGGDAGGLKAADYTDLQQLRTNHGLTVQALTDRADAFRARHTVRAFLRVCDPWRGAFTLGEPTARRTLLRGPLLDGRFTLGDVWMTRLCALPDRAAQMNRVFPHVRAGLQDARRGDSPGSTPHVRHASSPLRHAERLSLEAAGRWLTRLHRPWRPLGALHRERAYVTFRILREAGDDVDLVLGQSPQTGQTRVWIEDRHGIPDWYGDPRPTRNFREVKRWSSRPAHPDPHHP</sequence>
<dbReference type="Proteomes" id="UP000635726">
    <property type="component" value="Unassembled WGS sequence"/>
</dbReference>
<accession>A0A917PGF9</accession>
<feature type="region of interest" description="Disordered" evidence="1">
    <location>
        <begin position="261"/>
        <end position="283"/>
    </location>
</feature>
<protein>
    <submittedName>
        <fullName evidence="2">Uncharacterized protein</fullName>
    </submittedName>
</protein>
<keyword evidence="3" id="KW-1185">Reference proteome</keyword>
<evidence type="ECO:0000256" key="1">
    <source>
        <dbReference type="SAM" id="MobiDB-lite"/>
    </source>
</evidence>
<dbReference type="EMBL" id="BMOE01000006">
    <property type="protein sequence ID" value="GGJ77003.1"/>
    <property type="molecule type" value="Genomic_DNA"/>
</dbReference>
<evidence type="ECO:0000313" key="3">
    <source>
        <dbReference type="Proteomes" id="UP000635726"/>
    </source>
</evidence>
<evidence type="ECO:0000313" key="2">
    <source>
        <dbReference type="EMBL" id="GGJ77003.1"/>
    </source>
</evidence>
<gene>
    <name evidence="2" type="ORF">GCM10008939_21360</name>
</gene>
<comment type="caution">
    <text evidence="2">The sequence shown here is derived from an EMBL/GenBank/DDBJ whole genome shotgun (WGS) entry which is preliminary data.</text>
</comment>
<dbReference type="AlphaFoldDB" id="A0A917PGF9"/>
<reference evidence="2" key="2">
    <citation type="submission" date="2020-09" db="EMBL/GenBank/DDBJ databases">
        <authorList>
            <person name="Sun Q."/>
            <person name="Ohkuma M."/>
        </authorList>
    </citation>
    <scope>NUCLEOTIDE SEQUENCE</scope>
    <source>
        <strain evidence="2">JCM 14371</strain>
    </source>
</reference>
<dbReference type="Pfam" id="PF14907">
    <property type="entry name" value="NTP_transf_5"/>
    <property type="match status" value="1"/>
</dbReference>
<name>A0A917PGF9_9DEIO</name>
<proteinExistence type="predicted"/>
<reference evidence="2" key="1">
    <citation type="journal article" date="2014" name="Int. J. Syst. Evol. Microbiol.">
        <title>Complete genome sequence of Corynebacterium casei LMG S-19264T (=DSM 44701T), isolated from a smear-ripened cheese.</title>
        <authorList>
            <consortium name="US DOE Joint Genome Institute (JGI-PGF)"/>
            <person name="Walter F."/>
            <person name="Albersmeier A."/>
            <person name="Kalinowski J."/>
            <person name="Ruckert C."/>
        </authorList>
    </citation>
    <scope>NUCLEOTIDE SEQUENCE</scope>
    <source>
        <strain evidence="2">JCM 14371</strain>
    </source>
</reference>
<organism evidence="2 3">
    <name type="scientific">Deinococcus aquiradiocola</name>
    <dbReference type="NCBI Taxonomy" id="393059"/>
    <lineage>
        <taxon>Bacteria</taxon>
        <taxon>Thermotogati</taxon>
        <taxon>Deinococcota</taxon>
        <taxon>Deinococci</taxon>
        <taxon>Deinococcales</taxon>
        <taxon>Deinococcaceae</taxon>
        <taxon>Deinococcus</taxon>
    </lineage>
</organism>
<dbReference type="InterPro" id="IPR039498">
    <property type="entry name" value="NTP_transf_5"/>
</dbReference>